<name>A0A1N7HB82_9NOCA</name>
<evidence type="ECO:0000313" key="2">
    <source>
        <dbReference type="Proteomes" id="UP000186218"/>
    </source>
</evidence>
<proteinExistence type="predicted"/>
<sequence length="361" mass="41022">MYKFLGILILVVFVLLLALVLCLMVIGASMYQSQLARRLRTVDWLRPFRARLIARQSERQRLSAERAEQEFRRTDPLGALAADLQRSRRARQQACDDILVEVGDALGQTSTDVDGDQFMFRALDAWNGREFSERPVRDATFIERYSPALKPLEWFRSEPEPSTPEVESHARRLLMTSEERAAVDVMRTDRTGALAYAAARLASRTSSYNCWSTDFFDTYGVRVDLDDEVTSISRRAADIAHRIAVLGPPPDGELRDDLEVAEAYCSRAQLLNQQLDVHMERLMAFATYEQGVAQVEIGVRKQQQLHRINGVEGHETDAVTVDDRMRAERMRMSARESAILAEGYLGTIELQVAELQRLARP</sequence>
<dbReference type="OrthoDB" id="4369272at2"/>
<gene>
    <name evidence="1" type="ORF">SAMN05445060_3863</name>
</gene>
<dbReference type="Proteomes" id="UP000186218">
    <property type="component" value="Unassembled WGS sequence"/>
</dbReference>
<organism evidence="1 2">
    <name type="scientific">Williamsia sterculiae</name>
    <dbReference type="NCBI Taxonomy" id="1344003"/>
    <lineage>
        <taxon>Bacteria</taxon>
        <taxon>Bacillati</taxon>
        <taxon>Actinomycetota</taxon>
        <taxon>Actinomycetes</taxon>
        <taxon>Mycobacteriales</taxon>
        <taxon>Nocardiaceae</taxon>
        <taxon>Williamsia</taxon>
    </lineage>
</organism>
<evidence type="ECO:0000313" key="1">
    <source>
        <dbReference type="EMBL" id="SIS22001.1"/>
    </source>
</evidence>
<reference evidence="1 2" key="1">
    <citation type="submission" date="2017-01" db="EMBL/GenBank/DDBJ databases">
        <authorList>
            <person name="Mah S.A."/>
            <person name="Swanson W.J."/>
            <person name="Moy G.W."/>
            <person name="Vacquier V.D."/>
        </authorList>
    </citation>
    <scope>NUCLEOTIDE SEQUENCE [LARGE SCALE GENOMIC DNA]</scope>
    <source>
        <strain evidence="1 2">CPCC 203464</strain>
    </source>
</reference>
<dbReference type="EMBL" id="FTNT01000014">
    <property type="protein sequence ID" value="SIS22001.1"/>
    <property type="molecule type" value="Genomic_DNA"/>
</dbReference>
<dbReference type="RefSeq" id="WP_076482670.1">
    <property type="nucleotide sequence ID" value="NZ_FTNT01000014.1"/>
</dbReference>
<dbReference type="AlphaFoldDB" id="A0A1N7HB82"/>
<keyword evidence="2" id="KW-1185">Reference proteome</keyword>
<accession>A0A1N7HB82</accession>
<protein>
    <submittedName>
        <fullName evidence="1">Uncharacterized protein</fullName>
    </submittedName>
</protein>